<feature type="signal peptide" evidence="1">
    <location>
        <begin position="1"/>
        <end position="29"/>
    </location>
</feature>
<dbReference type="Proteomes" id="UP000183447">
    <property type="component" value="Unassembled WGS sequence"/>
</dbReference>
<name>A0A1K2HVM0_9HYPH</name>
<feature type="chain" id="PRO_5012024027" evidence="1">
    <location>
        <begin position="30"/>
        <end position="191"/>
    </location>
</feature>
<dbReference type="AlphaFoldDB" id="A0A1K2HVM0"/>
<keyword evidence="1" id="KW-0732">Signal</keyword>
<evidence type="ECO:0000313" key="3">
    <source>
        <dbReference type="Proteomes" id="UP000183447"/>
    </source>
</evidence>
<sequence>MNGVRAKAGRIVMALGALGLCTFATTAQEATVQLARGASSPSLAALETSLAAAGLGFGETLVAGDAEAQRAGLLDLALASAPPMVLVMPFDRTSRDLAQVGALADLRPALALEDVSALIDPACVVEGRLACIPIGSGSDCGPAGPIAVVFPASDDQRVVALQWQTALTLFDAEIAGALGTGGFCTQPAREG</sequence>
<dbReference type="STRING" id="665118.SAMN02983003_0742"/>
<keyword evidence="3" id="KW-1185">Reference proteome</keyword>
<organism evidence="2 3">
    <name type="scientific">Devosia enhydra</name>
    <dbReference type="NCBI Taxonomy" id="665118"/>
    <lineage>
        <taxon>Bacteria</taxon>
        <taxon>Pseudomonadati</taxon>
        <taxon>Pseudomonadota</taxon>
        <taxon>Alphaproteobacteria</taxon>
        <taxon>Hyphomicrobiales</taxon>
        <taxon>Devosiaceae</taxon>
        <taxon>Devosia</taxon>
    </lineage>
</organism>
<protein>
    <submittedName>
        <fullName evidence="2">Uncharacterized protein</fullName>
    </submittedName>
</protein>
<proteinExistence type="predicted"/>
<gene>
    <name evidence="2" type="ORF">SAMN02983003_0742</name>
</gene>
<evidence type="ECO:0000313" key="2">
    <source>
        <dbReference type="EMBL" id="SFZ81866.1"/>
    </source>
</evidence>
<dbReference type="RefSeq" id="WP_072339111.1">
    <property type="nucleotide sequence ID" value="NZ_FPKU01000001.1"/>
</dbReference>
<reference evidence="2 3" key="1">
    <citation type="submission" date="2016-11" db="EMBL/GenBank/DDBJ databases">
        <authorList>
            <person name="Jaros S."/>
            <person name="Januszkiewicz K."/>
            <person name="Wedrychowicz H."/>
        </authorList>
    </citation>
    <scope>NUCLEOTIDE SEQUENCE [LARGE SCALE GENOMIC DNA]</scope>
    <source>
        <strain evidence="2 3">ATCC 23634</strain>
    </source>
</reference>
<dbReference type="EMBL" id="FPKU01000001">
    <property type="protein sequence ID" value="SFZ81866.1"/>
    <property type="molecule type" value="Genomic_DNA"/>
</dbReference>
<accession>A0A1K2HVM0</accession>
<evidence type="ECO:0000256" key="1">
    <source>
        <dbReference type="SAM" id="SignalP"/>
    </source>
</evidence>